<evidence type="ECO:0000256" key="3">
    <source>
        <dbReference type="ARBA" id="ARBA00023163"/>
    </source>
</evidence>
<dbReference type="PANTHER" id="PTHR13408:SF0">
    <property type="entry name" value="DNA-DIRECTED RNA POLYMERASE III SUBUNIT RPC4"/>
    <property type="match status" value="1"/>
</dbReference>
<dbReference type="GO" id="GO:0005666">
    <property type="term" value="C:RNA polymerase III complex"/>
    <property type="evidence" value="ECO:0007669"/>
    <property type="project" value="InterPro"/>
</dbReference>
<dbReference type="OrthoDB" id="5836119at2759"/>
<dbReference type="AlphaFoldDB" id="A0A4P9X8K4"/>
<keyword evidence="2" id="KW-0240">DNA-directed RNA polymerase</keyword>
<reference evidence="7" key="1">
    <citation type="journal article" date="2018" name="Nat. Microbiol.">
        <title>Leveraging single-cell genomics to expand the fungal tree of life.</title>
        <authorList>
            <person name="Ahrendt S.R."/>
            <person name="Quandt C.A."/>
            <person name="Ciobanu D."/>
            <person name="Clum A."/>
            <person name="Salamov A."/>
            <person name="Andreopoulos B."/>
            <person name="Cheng J.F."/>
            <person name="Woyke T."/>
            <person name="Pelin A."/>
            <person name="Henrissat B."/>
            <person name="Reynolds N.K."/>
            <person name="Benny G.L."/>
            <person name="Smith M.E."/>
            <person name="James T.Y."/>
            <person name="Grigoriev I.V."/>
        </authorList>
    </citation>
    <scope>NUCLEOTIDE SEQUENCE [LARGE SCALE GENOMIC DNA]</scope>
    <source>
        <strain evidence="7">ATCC 52028</strain>
    </source>
</reference>
<organism evidence="6 7">
    <name type="scientific">Caulochytrium protostelioides</name>
    <dbReference type="NCBI Taxonomy" id="1555241"/>
    <lineage>
        <taxon>Eukaryota</taxon>
        <taxon>Fungi</taxon>
        <taxon>Fungi incertae sedis</taxon>
        <taxon>Chytridiomycota</taxon>
        <taxon>Chytridiomycota incertae sedis</taxon>
        <taxon>Chytridiomycetes</taxon>
        <taxon>Caulochytriales</taxon>
        <taxon>Caulochytriaceae</taxon>
        <taxon>Caulochytrium</taxon>
    </lineage>
</organism>
<accession>A0A4P9X8K4</accession>
<keyword evidence="7" id="KW-1185">Reference proteome</keyword>
<gene>
    <name evidence="6" type="ORF">CXG81DRAFT_25672</name>
</gene>
<dbReference type="Pfam" id="PF05132">
    <property type="entry name" value="RNA_pol_Rpc4"/>
    <property type="match status" value="1"/>
</dbReference>
<evidence type="ECO:0000256" key="1">
    <source>
        <dbReference type="ARBA" id="ARBA00004123"/>
    </source>
</evidence>
<dbReference type="GO" id="GO:0003677">
    <property type="term" value="F:DNA binding"/>
    <property type="evidence" value="ECO:0007669"/>
    <property type="project" value="InterPro"/>
</dbReference>
<dbReference type="EMBL" id="ML014165">
    <property type="protein sequence ID" value="RKP01637.1"/>
    <property type="molecule type" value="Genomic_DNA"/>
</dbReference>
<feature type="compositionally biased region" description="Low complexity" evidence="5">
    <location>
        <begin position="41"/>
        <end position="93"/>
    </location>
</feature>
<evidence type="ECO:0000313" key="7">
    <source>
        <dbReference type="Proteomes" id="UP000274922"/>
    </source>
</evidence>
<proteinExistence type="predicted"/>
<evidence type="ECO:0000256" key="4">
    <source>
        <dbReference type="ARBA" id="ARBA00023242"/>
    </source>
</evidence>
<dbReference type="PANTHER" id="PTHR13408">
    <property type="entry name" value="DNA-DIRECTED RNA POLYMERASE III"/>
    <property type="match status" value="1"/>
</dbReference>
<keyword evidence="3" id="KW-0804">Transcription</keyword>
<keyword evidence="4" id="KW-0539">Nucleus</keyword>
<evidence type="ECO:0000256" key="5">
    <source>
        <dbReference type="SAM" id="MobiDB-lite"/>
    </source>
</evidence>
<feature type="region of interest" description="Disordered" evidence="5">
    <location>
        <begin position="1"/>
        <end position="124"/>
    </location>
</feature>
<sequence length="466" mass="47426">MADTPGQDPPAGAPASHEPPKPRRPLGSRRAALLAEEEAEAMAAPAPAPSADASGAAAADPAVLTSTSAVATASSPSPVADAGAAASASAASAVPPPVKPRTKPRFAPRVPVRRNRRELQLDDTEDLDDVAGAAGAASAKAAATITATVPAGAAFGKPPPRGKRPLPELTASGVWGMGPAAQSAAAARPGGAGGARMLAGARSDLIAARHASHGGVSGSGLFDDDEGSDDEAKNDVLDAADAVHLDPYTTRAPVTIAASQPASVRTGADGMIDLQAGGEKGGASDVKASMSIAEADPDAVAKVLGATYLDGRVGGKLSHLADNDLTFFQLPYNLLEMIHADGTEPMAEAVVNEQGEEVPVEKTVTPGIAGKLIMYASGKMRMKFGPGVYFDVEASPEANYRQSLVGINLKDRQTYTLGDVQSRFVCSPDVDCLLSTMENHRAVDPQQQYLHDAYLAGEHPADAGSD</sequence>
<evidence type="ECO:0000256" key="2">
    <source>
        <dbReference type="ARBA" id="ARBA00022478"/>
    </source>
</evidence>
<feature type="region of interest" description="Disordered" evidence="5">
    <location>
        <begin position="212"/>
        <end position="231"/>
    </location>
</feature>
<feature type="compositionally biased region" description="Basic residues" evidence="5">
    <location>
        <begin position="100"/>
        <end position="116"/>
    </location>
</feature>
<protein>
    <submittedName>
        <fullName evidence="6">Uncharacterized protein</fullName>
    </submittedName>
</protein>
<comment type="subcellular location">
    <subcellularLocation>
        <location evidence="1">Nucleus</location>
    </subcellularLocation>
</comment>
<dbReference type="STRING" id="1555241.A0A4P9X8K4"/>
<dbReference type="GO" id="GO:0042797">
    <property type="term" value="P:tRNA transcription by RNA polymerase III"/>
    <property type="evidence" value="ECO:0007669"/>
    <property type="project" value="TreeGrafter"/>
</dbReference>
<dbReference type="InterPro" id="IPR007811">
    <property type="entry name" value="RPC4"/>
</dbReference>
<dbReference type="Proteomes" id="UP000274922">
    <property type="component" value="Unassembled WGS sequence"/>
</dbReference>
<name>A0A4P9X8K4_9FUNG</name>
<evidence type="ECO:0000313" key="6">
    <source>
        <dbReference type="EMBL" id="RKP01637.1"/>
    </source>
</evidence>